<feature type="transmembrane region" description="Helical" evidence="1">
    <location>
        <begin position="25"/>
        <end position="46"/>
    </location>
</feature>
<comment type="caution">
    <text evidence="2">The sequence shown here is derived from an EMBL/GenBank/DDBJ whole genome shotgun (WGS) entry which is preliminary data.</text>
</comment>
<protein>
    <submittedName>
        <fullName evidence="2">Uncharacterized protein</fullName>
    </submittedName>
</protein>
<evidence type="ECO:0000256" key="1">
    <source>
        <dbReference type="SAM" id="Phobius"/>
    </source>
</evidence>
<name>A0A6L5YCS0_9BACT</name>
<proteinExistence type="predicted"/>
<dbReference type="Proteomes" id="UP000473699">
    <property type="component" value="Unassembled WGS sequence"/>
</dbReference>
<feature type="transmembrane region" description="Helical" evidence="1">
    <location>
        <begin position="83"/>
        <end position="104"/>
    </location>
</feature>
<gene>
    <name evidence="2" type="ORF">FYJ74_08885</name>
</gene>
<evidence type="ECO:0000313" key="3">
    <source>
        <dbReference type="Proteomes" id="UP000473699"/>
    </source>
</evidence>
<dbReference type="CDD" id="cd21416">
    <property type="entry name" value="HDC_protein"/>
    <property type="match status" value="1"/>
</dbReference>
<organism evidence="2 3">
    <name type="scientific">Pyramidobacter porci</name>
    <dbReference type="NCBI Taxonomy" id="2605789"/>
    <lineage>
        <taxon>Bacteria</taxon>
        <taxon>Thermotogati</taxon>
        <taxon>Synergistota</taxon>
        <taxon>Synergistia</taxon>
        <taxon>Synergistales</taxon>
        <taxon>Dethiosulfovibrionaceae</taxon>
        <taxon>Pyramidobacter</taxon>
    </lineage>
</organism>
<feature type="transmembrane region" description="Helical" evidence="1">
    <location>
        <begin position="329"/>
        <end position="351"/>
    </location>
</feature>
<keyword evidence="1" id="KW-0812">Transmembrane</keyword>
<feature type="transmembrane region" description="Helical" evidence="1">
    <location>
        <begin position="371"/>
        <end position="398"/>
    </location>
</feature>
<feature type="transmembrane region" description="Helical" evidence="1">
    <location>
        <begin position="111"/>
        <end position="132"/>
    </location>
</feature>
<feature type="transmembrane region" description="Helical" evidence="1">
    <location>
        <begin position="138"/>
        <end position="156"/>
    </location>
</feature>
<dbReference type="AlphaFoldDB" id="A0A6L5YCS0"/>
<accession>A0A6L5YCS0</accession>
<dbReference type="EMBL" id="VUNH01000009">
    <property type="protein sequence ID" value="MST56144.1"/>
    <property type="molecule type" value="Genomic_DNA"/>
</dbReference>
<reference evidence="2 3" key="1">
    <citation type="submission" date="2019-08" db="EMBL/GenBank/DDBJ databases">
        <title>In-depth cultivation of the pig gut microbiome towards novel bacterial diversity and tailored functional studies.</title>
        <authorList>
            <person name="Wylensek D."/>
            <person name="Hitch T.C.A."/>
            <person name="Clavel T."/>
        </authorList>
    </citation>
    <scope>NUCLEOTIDE SEQUENCE [LARGE SCALE GENOMIC DNA]</scope>
    <source>
        <strain evidence="2 3">SM-530-WT-4B</strain>
    </source>
</reference>
<keyword evidence="1" id="KW-0472">Membrane</keyword>
<dbReference type="InterPro" id="IPR049576">
    <property type="entry name" value="HDC-like"/>
</dbReference>
<feature type="transmembrane region" description="Helical" evidence="1">
    <location>
        <begin position="295"/>
        <end position="317"/>
    </location>
</feature>
<feature type="transmembrane region" description="Helical" evidence="1">
    <location>
        <begin position="270"/>
        <end position="289"/>
    </location>
</feature>
<keyword evidence="3" id="KW-1185">Reference proteome</keyword>
<dbReference type="RefSeq" id="WP_154529227.1">
    <property type="nucleotide sequence ID" value="NZ_JAXDZJ010000067.1"/>
</dbReference>
<keyword evidence="1" id="KW-1133">Transmembrane helix</keyword>
<sequence>MYWALLVVFGIFALGDYLGVVSKARLSSVFVALMCFLMLFLSGVLPQDLIKVAGLTDLAKMATPFLVFSMGSSINLSQMRREWKVVVMSLAAMLVAVVSVLAVAPLIGMQSALVCIPIVNGGIVATQIMTAAALEKGFGLAAALGTLVFAVQKFVGTIPASHFGLKEAKLLVSDYRKKKAQGVDLLKATQPKNREETDAPPKKVPFCVRYDKYYTVYMTLGIAAAVAYVSSLIAGVTGIAASIWCLLFGMLLNQLHLIPSRILDRGKSSGLFMTATFCSLIPALAKIKLSDMGSMAVSLALVFGAVLIGTFLLLYVLPLWKFIGSRNMVVGIAMSQLLGFPATFLIVNEVATAVAQNDDEKNYVVEKLTPAFVVSGFVSVTTFSIIIAGIFASFLHLFPAS</sequence>
<evidence type="ECO:0000313" key="2">
    <source>
        <dbReference type="EMBL" id="MST56144.1"/>
    </source>
</evidence>